<gene>
    <name evidence="1" type="primary">PARPA_03637.1 scaffold 9253</name>
</gene>
<dbReference type="AlphaFoldDB" id="A0A0B7N3D2"/>
<evidence type="ECO:0000313" key="1">
    <source>
        <dbReference type="EMBL" id="CEP10020.1"/>
    </source>
</evidence>
<organism evidence="1 2">
    <name type="scientific">Parasitella parasitica</name>
    <dbReference type="NCBI Taxonomy" id="35722"/>
    <lineage>
        <taxon>Eukaryota</taxon>
        <taxon>Fungi</taxon>
        <taxon>Fungi incertae sedis</taxon>
        <taxon>Mucoromycota</taxon>
        <taxon>Mucoromycotina</taxon>
        <taxon>Mucoromycetes</taxon>
        <taxon>Mucorales</taxon>
        <taxon>Mucorineae</taxon>
        <taxon>Mucoraceae</taxon>
        <taxon>Parasitella</taxon>
    </lineage>
</organism>
<dbReference type="Proteomes" id="UP000054107">
    <property type="component" value="Unassembled WGS sequence"/>
</dbReference>
<evidence type="ECO:0000313" key="2">
    <source>
        <dbReference type="Proteomes" id="UP000054107"/>
    </source>
</evidence>
<keyword evidence="2" id="KW-1185">Reference proteome</keyword>
<proteinExistence type="predicted"/>
<reference evidence="1 2" key="1">
    <citation type="submission" date="2014-09" db="EMBL/GenBank/DDBJ databases">
        <authorList>
            <person name="Ellenberger Sabrina"/>
        </authorList>
    </citation>
    <scope>NUCLEOTIDE SEQUENCE [LARGE SCALE GENOMIC DNA]</scope>
    <source>
        <strain evidence="1 2">CBS 412.66</strain>
    </source>
</reference>
<dbReference type="EMBL" id="LN723087">
    <property type="protein sequence ID" value="CEP10020.1"/>
    <property type="molecule type" value="Genomic_DNA"/>
</dbReference>
<dbReference type="OrthoDB" id="2443197at2759"/>
<protein>
    <submittedName>
        <fullName evidence="1">Uncharacterized protein</fullName>
    </submittedName>
</protein>
<name>A0A0B7N3D2_9FUNG</name>
<sequence>MQYEHFAIKNKVISDEIRKRIEDAVKENDKEEYKDVCEVPLTSTQDVVHNVNEVDDNDGADIDCAPALDEVIKFDILAQPISYSKELPPYVKNLMKLLKIVKAGYDAVQNYIINYDYTSDESL</sequence>
<accession>A0A0B7N3D2</accession>